<evidence type="ECO:0000256" key="4">
    <source>
        <dbReference type="ARBA" id="ARBA00022741"/>
    </source>
</evidence>
<reference evidence="13 14" key="1">
    <citation type="journal article" date="2016" name="Nat. Commun.">
        <title>Thousands of microbial genomes shed light on interconnected biogeochemical processes in an aquifer system.</title>
        <authorList>
            <person name="Anantharaman K."/>
            <person name="Brown C.T."/>
            <person name="Hug L.A."/>
            <person name="Sharon I."/>
            <person name="Castelle C.J."/>
            <person name="Probst A.J."/>
            <person name="Thomas B.C."/>
            <person name="Singh A."/>
            <person name="Wilkins M.J."/>
            <person name="Karaoz U."/>
            <person name="Brodie E.L."/>
            <person name="Williams K.H."/>
            <person name="Hubbard S.S."/>
            <person name="Banfield J.F."/>
        </authorList>
    </citation>
    <scope>NUCLEOTIDE SEQUENCE [LARGE SCALE GENOMIC DNA]</scope>
</reference>
<keyword evidence="2 10" id="KW-0963">Cytoplasm</keyword>
<dbReference type="GO" id="GO:0006437">
    <property type="term" value="P:tyrosyl-tRNA aminoacylation"/>
    <property type="evidence" value="ECO:0007669"/>
    <property type="project" value="UniProtKB-UniRule"/>
</dbReference>
<feature type="short sequence motif" description="'KMSKS' region" evidence="10">
    <location>
        <begin position="222"/>
        <end position="226"/>
    </location>
</feature>
<dbReference type="InterPro" id="IPR002305">
    <property type="entry name" value="aa-tRNA-synth_Ic"/>
</dbReference>
<dbReference type="Pfam" id="PF00579">
    <property type="entry name" value="tRNA-synt_1b"/>
    <property type="match status" value="1"/>
</dbReference>
<dbReference type="EC" id="6.1.1.1" evidence="10"/>
<dbReference type="EMBL" id="MHFR01000017">
    <property type="protein sequence ID" value="OGW98998.1"/>
    <property type="molecule type" value="Genomic_DNA"/>
</dbReference>
<dbReference type="InterPro" id="IPR001412">
    <property type="entry name" value="aa-tRNA-synth_I_CS"/>
</dbReference>
<dbReference type="InterPro" id="IPR002307">
    <property type="entry name" value="Tyr-tRNA-ligase"/>
</dbReference>
<dbReference type="SUPFAM" id="SSF55174">
    <property type="entry name" value="Alpha-L RNA-binding motif"/>
    <property type="match status" value="1"/>
</dbReference>
<feature type="domain" description="RNA-binding S4" evidence="12">
    <location>
        <begin position="341"/>
        <end position="399"/>
    </location>
</feature>
<dbReference type="InterPro" id="IPR024108">
    <property type="entry name" value="Tyr-tRNA-ligase_bac_2"/>
</dbReference>
<sequence>MDQFKIFSEGVIDLITSEDLQRKLKENRPLRIKYGADPSAPDLHLGHTVPLRKLRQLQELGHKIVFLIGDFTARIGDPSFKSATRMPLSPEQVKQNAKTYEEQVFRILDRSQTEVRYNSEWLDQLKPDDFLKLASKYTVARILERDDFSKRYKSGQPITILEFLYPLLQGYDSVVLKADLELGGTDQKFNLLVGRELQRDWGQEAQVVMTLPLIEGLDGKDKMSKSLGNHIAIQDSPDEMFGKLMSIPDELMPKYYRYTTGGTVEAVEKFEKDLKSGSLHPRDAKVKLAKAVTGFFHCDKEADQAEENFSRLFRDKELPEGIEEVSISTEAAPHGEIDLVMLLNDLKLTSSKGEARRLIQQGGVKIDQKKVSDVNAKISLKSPVVIQCGKRKFVRVKIK</sequence>
<keyword evidence="4 10" id="KW-0547">Nucleotide-binding</keyword>
<dbReference type="GO" id="GO:0004831">
    <property type="term" value="F:tyrosine-tRNA ligase activity"/>
    <property type="evidence" value="ECO:0007669"/>
    <property type="project" value="UniProtKB-UniRule"/>
</dbReference>
<dbReference type="PANTHER" id="PTHR11766">
    <property type="entry name" value="TYROSYL-TRNA SYNTHETASE"/>
    <property type="match status" value="1"/>
</dbReference>
<gene>
    <name evidence="10" type="primary">tyrS</name>
    <name evidence="13" type="ORF">A3G33_06350</name>
</gene>
<dbReference type="PROSITE" id="PS50889">
    <property type="entry name" value="S4"/>
    <property type="match status" value="1"/>
</dbReference>
<keyword evidence="3 10" id="KW-0436">Ligase</keyword>
<evidence type="ECO:0000256" key="9">
    <source>
        <dbReference type="ARBA" id="ARBA00048248"/>
    </source>
</evidence>
<protein>
    <recommendedName>
        <fullName evidence="10">Tyrosine--tRNA ligase</fullName>
        <ecNumber evidence="10">6.1.1.1</ecNumber>
    </recommendedName>
    <alternativeName>
        <fullName evidence="10">Tyrosyl-tRNA synthetase</fullName>
        <shortName evidence="10">TyrRS</shortName>
    </alternativeName>
</protein>
<evidence type="ECO:0000256" key="10">
    <source>
        <dbReference type="HAMAP-Rule" id="MF_02007"/>
    </source>
</evidence>
<dbReference type="SMART" id="SM00363">
    <property type="entry name" value="S4"/>
    <property type="match status" value="1"/>
</dbReference>
<dbReference type="CDD" id="cd00805">
    <property type="entry name" value="TyrRS_core"/>
    <property type="match status" value="1"/>
</dbReference>
<dbReference type="AlphaFoldDB" id="A0A1G1L1J4"/>
<comment type="catalytic activity">
    <reaction evidence="9 10">
        <text>tRNA(Tyr) + L-tyrosine + ATP = L-tyrosyl-tRNA(Tyr) + AMP + diphosphate + H(+)</text>
        <dbReference type="Rhea" id="RHEA:10220"/>
        <dbReference type="Rhea" id="RHEA-COMP:9706"/>
        <dbReference type="Rhea" id="RHEA-COMP:9707"/>
        <dbReference type="ChEBI" id="CHEBI:15378"/>
        <dbReference type="ChEBI" id="CHEBI:30616"/>
        <dbReference type="ChEBI" id="CHEBI:33019"/>
        <dbReference type="ChEBI" id="CHEBI:58315"/>
        <dbReference type="ChEBI" id="CHEBI:78442"/>
        <dbReference type="ChEBI" id="CHEBI:78536"/>
        <dbReference type="ChEBI" id="CHEBI:456215"/>
        <dbReference type="EC" id="6.1.1.1"/>
    </reaction>
</comment>
<evidence type="ECO:0000256" key="3">
    <source>
        <dbReference type="ARBA" id="ARBA00022598"/>
    </source>
</evidence>
<organism evidence="13 14">
    <name type="scientific">Candidatus Danuiimicrobium aquiferis</name>
    <dbReference type="NCBI Taxonomy" id="1801832"/>
    <lineage>
        <taxon>Bacteria</taxon>
        <taxon>Pseudomonadati</taxon>
        <taxon>Candidatus Omnitrophota</taxon>
        <taxon>Candidatus Danuiimicrobium</taxon>
    </lineage>
</organism>
<keyword evidence="6 11" id="KW-0694">RNA-binding</keyword>
<dbReference type="SUPFAM" id="SSF52374">
    <property type="entry name" value="Nucleotidylyl transferase"/>
    <property type="match status" value="1"/>
</dbReference>
<dbReference type="CDD" id="cd00165">
    <property type="entry name" value="S4"/>
    <property type="match status" value="1"/>
</dbReference>
<comment type="subcellular location">
    <subcellularLocation>
        <location evidence="10">Cytoplasm</location>
    </subcellularLocation>
</comment>
<feature type="short sequence motif" description="'HIGH' region" evidence="10">
    <location>
        <begin position="38"/>
        <end position="47"/>
    </location>
</feature>
<evidence type="ECO:0000259" key="12">
    <source>
        <dbReference type="SMART" id="SM00363"/>
    </source>
</evidence>
<evidence type="ECO:0000256" key="8">
    <source>
        <dbReference type="ARBA" id="ARBA00023146"/>
    </source>
</evidence>
<evidence type="ECO:0000313" key="14">
    <source>
        <dbReference type="Proteomes" id="UP000178187"/>
    </source>
</evidence>
<proteinExistence type="inferred from homology"/>
<dbReference type="Pfam" id="PF22421">
    <property type="entry name" value="SYY_C-terminal"/>
    <property type="match status" value="1"/>
</dbReference>
<dbReference type="GO" id="GO:0005829">
    <property type="term" value="C:cytosol"/>
    <property type="evidence" value="ECO:0007669"/>
    <property type="project" value="TreeGrafter"/>
</dbReference>
<evidence type="ECO:0000256" key="6">
    <source>
        <dbReference type="ARBA" id="ARBA00022884"/>
    </source>
</evidence>
<dbReference type="PRINTS" id="PR01040">
    <property type="entry name" value="TRNASYNTHTYR"/>
</dbReference>
<evidence type="ECO:0000256" key="1">
    <source>
        <dbReference type="ARBA" id="ARBA00011738"/>
    </source>
</evidence>
<evidence type="ECO:0000256" key="5">
    <source>
        <dbReference type="ARBA" id="ARBA00022840"/>
    </source>
</evidence>
<dbReference type="Proteomes" id="UP000178187">
    <property type="component" value="Unassembled WGS sequence"/>
</dbReference>
<dbReference type="FunFam" id="3.40.50.620:FF:000061">
    <property type="entry name" value="Tyrosine--tRNA ligase"/>
    <property type="match status" value="1"/>
</dbReference>
<dbReference type="InterPro" id="IPR036986">
    <property type="entry name" value="S4_RNA-bd_sf"/>
</dbReference>
<dbReference type="PANTHER" id="PTHR11766:SF1">
    <property type="entry name" value="TYROSINE--TRNA LIGASE"/>
    <property type="match status" value="1"/>
</dbReference>
<dbReference type="InterPro" id="IPR054608">
    <property type="entry name" value="SYY-like_C"/>
</dbReference>
<dbReference type="GO" id="GO:0005524">
    <property type="term" value="F:ATP binding"/>
    <property type="evidence" value="ECO:0007669"/>
    <property type="project" value="UniProtKB-UniRule"/>
</dbReference>
<dbReference type="GO" id="GO:0003723">
    <property type="term" value="F:RNA binding"/>
    <property type="evidence" value="ECO:0007669"/>
    <property type="project" value="UniProtKB-KW"/>
</dbReference>
<dbReference type="InterPro" id="IPR002942">
    <property type="entry name" value="S4_RNA-bd"/>
</dbReference>
<comment type="subunit">
    <text evidence="1 10">Homodimer.</text>
</comment>
<evidence type="ECO:0000256" key="11">
    <source>
        <dbReference type="PROSITE-ProRule" id="PRU00182"/>
    </source>
</evidence>
<dbReference type="Gene3D" id="1.10.240.10">
    <property type="entry name" value="Tyrosyl-Transfer RNA Synthetase"/>
    <property type="match status" value="1"/>
</dbReference>
<dbReference type="Gene3D" id="3.10.290.10">
    <property type="entry name" value="RNA-binding S4 domain"/>
    <property type="match status" value="1"/>
</dbReference>
<comment type="function">
    <text evidence="10">Catalyzes the attachment of tyrosine to tRNA(Tyr) in a two-step reaction: tyrosine is first activated by ATP to form Tyr-AMP and then transferred to the acceptor end of tRNA(Tyr).</text>
</comment>
<keyword evidence="5 10" id="KW-0067">ATP-binding</keyword>
<dbReference type="HAMAP" id="MF_02007">
    <property type="entry name" value="Tyr_tRNA_synth_type2"/>
    <property type="match status" value="1"/>
</dbReference>
<keyword evidence="8 10" id="KW-0030">Aminoacyl-tRNA synthetase</keyword>
<dbReference type="FunFam" id="3.10.290.10:FF:000022">
    <property type="entry name" value="Tyrosine--tRNA ligase"/>
    <property type="match status" value="1"/>
</dbReference>
<dbReference type="Gene3D" id="3.40.50.620">
    <property type="entry name" value="HUPs"/>
    <property type="match status" value="1"/>
</dbReference>
<comment type="caution">
    <text evidence="13">The sequence shown here is derived from an EMBL/GenBank/DDBJ whole genome shotgun (WGS) entry which is preliminary data.</text>
</comment>
<keyword evidence="7 10" id="KW-0648">Protein biosynthesis</keyword>
<dbReference type="InterPro" id="IPR024088">
    <property type="entry name" value="Tyr-tRNA-ligase_bac-type"/>
</dbReference>
<dbReference type="InterPro" id="IPR014729">
    <property type="entry name" value="Rossmann-like_a/b/a_fold"/>
</dbReference>
<evidence type="ECO:0000256" key="7">
    <source>
        <dbReference type="ARBA" id="ARBA00022917"/>
    </source>
</evidence>
<name>A0A1G1L1J4_9BACT</name>
<accession>A0A1G1L1J4</accession>
<dbReference type="PROSITE" id="PS00178">
    <property type="entry name" value="AA_TRNA_LIGASE_I"/>
    <property type="match status" value="1"/>
</dbReference>
<evidence type="ECO:0000256" key="2">
    <source>
        <dbReference type="ARBA" id="ARBA00022490"/>
    </source>
</evidence>
<comment type="similarity">
    <text evidence="10">Belongs to the class-I aminoacyl-tRNA synthetase family. TyrS type 2 subfamily.</text>
</comment>
<feature type="binding site" evidence="10">
    <location>
        <position position="225"/>
    </location>
    <ligand>
        <name>ATP</name>
        <dbReference type="ChEBI" id="CHEBI:30616"/>
    </ligand>
</feature>
<evidence type="ECO:0000313" key="13">
    <source>
        <dbReference type="EMBL" id="OGW98998.1"/>
    </source>
</evidence>
<dbReference type="NCBIfam" id="TIGR00234">
    <property type="entry name" value="tyrS"/>
    <property type="match status" value="1"/>
</dbReference>